<dbReference type="EMBL" id="AP022565">
    <property type="protein sequence ID" value="BBX30221.1"/>
    <property type="molecule type" value="Genomic_DNA"/>
</dbReference>
<feature type="chain" id="PRO_5038668968" evidence="1">
    <location>
        <begin position="19"/>
        <end position="141"/>
    </location>
</feature>
<name>A0A6N4V3J2_9MYCO</name>
<dbReference type="Proteomes" id="UP000466906">
    <property type="component" value="Chromosome"/>
</dbReference>
<proteinExistence type="predicted"/>
<reference evidence="2 3" key="1">
    <citation type="journal article" date="2019" name="Emerg. Microbes Infect.">
        <title>Comprehensive subspecies identification of 175 nontuberculous mycobacteria species based on 7547 genomic profiles.</title>
        <authorList>
            <person name="Matsumoto Y."/>
            <person name="Kinjo T."/>
            <person name="Motooka D."/>
            <person name="Nabeya D."/>
            <person name="Jung N."/>
            <person name="Uechi K."/>
            <person name="Horii T."/>
            <person name="Iida T."/>
            <person name="Fujita J."/>
            <person name="Nakamura S."/>
        </authorList>
    </citation>
    <scope>NUCLEOTIDE SEQUENCE [LARGE SCALE GENOMIC DNA]</scope>
    <source>
        <strain evidence="2 3">JCM 12272</strain>
    </source>
</reference>
<evidence type="ECO:0000313" key="3">
    <source>
        <dbReference type="Proteomes" id="UP000466906"/>
    </source>
</evidence>
<protein>
    <submittedName>
        <fullName evidence="2">Uncharacterized protein</fullName>
    </submittedName>
</protein>
<sequence length="141" mass="14644">MPYIASVALCLSSAAAIAARDASGCAVQPFSRGRPNCQLPEQVLRYLPSRQIPGPIASGTRGAVIGTSLSGFTGGSGEAQKICRKQEVRQMCERTPHLPVSVEPAGSRMDVQMESIAPQLDSGGLGHPTGRLARCVAEVAA</sequence>
<keyword evidence="3" id="KW-1185">Reference proteome</keyword>
<evidence type="ECO:0000313" key="2">
    <source>
        <dbReference type="EMBL" id="BBX30221.1"/>
    </source>
</evidence>
<feature type="signal peptide" evidence="1">
    <location>
        <begin position="1"/>
        <end position="18"/>
    </location>
</feature>
<keyword evidence="1" id="KW-0732">Signal</keyword>
<dbReference type="KEGG" id="malv:MALV_53460"/>
<gene>
    <name evidence="2" type="ORF">MALV_53460</name>
</gene>
<accession>A0A6N4V3J2</accession>
<organism evidence="2 3">
    <name type="scientific">Mycolicibacterium alvei</name>
    <dbReference type="NCBI Taxonomy" id="67081"/>
    <lineage>
        <taxon>Bacteria</taxon>
        <taxon>Bacillati</taxon>
        <taxon>Actinomycetota</taxon>
        <taxon>Actinomycetes</taxon>
        <taxon>Mycobacteriales</taxon>
        <taxon>Mycobacteriaceae</taxon>
        <taxon>Mycolicibacterium</taxon>
    </lineage>
</organism>
<evidence type="ECO:0000256" key="1">
    <source>
        <dbReference type="SAM" id="SignalP"/>
    </source>
</evidence>
<dbReference type="AlphaFoldDB" id="A0A6N4V3J2"/>